<sequence>MAEEEGDEKAAAVEETKRGLALFEEAFVKCSKGGGFFGGERIGYLDIALGSFLSWTRVVEIKRNVSLIDESATPNLFHWARRFAADDAVNSVFPGIDNHLRIADIVVAKNKASRQN</sequence>
<comment type="similarity">
    <text evidence="1">Belongs to the GST superfamily.</text>
</comment>
<dbReference type="InterPro" id="IPR010987">
    <property type="entry name" value="Glutathione-S-Trfase_C-like"/>
</dbReference>
<dbReference type="Pfam" id="PF13410">
    <property type="entry name" value="GST_C_2"/>
    <property type="match status" value="1"/>
</dbReference>
<comment type="function">
    <text evidence="1">Is involved in the conjugation of reduced glutathione to a wide number of exogenous and endogenous hydrophobic electrophiles.</text>
</comment>
<dbReference type="Proteomes" id="UP001567538">
    <property type="component" value="Unassembled WGS sequence"/>
</dbReference>
<dbReference type="PROSITE" id="PS50405">
    <property type="entry name" value="GST_CTER"/>
    <property type="match status" value="1"/>
</dbReference>
<dbReference type="Gene3D" id="1.20.1050.10">
    <property type="match status" value="1"/>
</dbReference>
<comment type="caution">
    <text evidence="3">The sequence shown here is derived from an EMBL/GenBank/DDBJ whole genome shotgun (WGS) entry which is preliminary data.</text>
</comment>
<dbReference type="CDD" id="cd03185">
    <property type="entry name" value="GST_C_Tau"/>
    <property type="match status" value="1"/>
</dbReference>
<evidence type="ECO:0000313" key="3">
    <source>
        <dbReference type="EMBL" id="KAL1550959.1"/>
    </source>
</evidence>
<dbReference type="SUPFAM" id="SSF47616">
    <property type="entry name" value="GST C-terminal domain-like"/>
    <property type="match status" value="1"/>
</dbReference>
<dbReference type="InterPro" id="IPR045073">
    <property type="entry name" value="Omega/Tau-like"/>
</dbReference>
<dbReference type="GO" id="GO:0005829">
    <property type="term" value="C:cytosol"/>
    <property type="evidence" value="ECO:0007669"/>
    <property type="project" value="UniProtKB-SubCell"/>
</dbReference>
<protein>
    <recommendedName>
        <fullName evidence="1">Glutathione S-transferase</fullName>
        <ecNumber evidence="1">2.5.1.18</ecNumber>
    </recommendedName>
</protein>
<reference evidence="3 4" key="1">
    <citation type="submission" date="2024-06" db="EMBL/GenBank/DDBJ databases">
        <title>A chromosome level genome sequence of Diviner's sage (Salvia divinorum).</title>
        <authorList>
            <person name="Ford S.A."/>
            <person name="Ro D.-K."/>
            <person name="Ness R.W."/>
            <person name="Phillips M.A."/>
        </authorList>
    </citation>
    <scope>NUCLEOTIDE SEQUENCE [LARGE SCALE GENOMIC DNA]</scope>
    <source>
        <strain evidence="3">SAF-2024a</strain>
        <tissue evidence="3">Leaf</tissue>
    </source>
</reference>
<evidence type="ECO:0000259" key="2">
    <source>
        <dbReference type="PROSITE" id="PS50405"/>
    </source>
</evidence>
<feature type="domain" description="GST C-terminal" evidence="2">
    <location>
        <begin position="1"/>
        <end position="100"/>
    </location>
</feature>
<dbReference type="EC" id="2.5.1.18" evidence="1"/>
<evidence type="ECO:0000313" key="4">
    <source>
        <dbReference type="Proteomes" id="UP001567538"/>
    </source>
</evidence>
<gene>
    <name evidence="3" type="ORF">AAHA92_18858</name>
</gene>
<keyword evidence="1 3" id="KW-0808">Transferase</keyword>
<organism evidence="3 4">
    <name type="scientific">Salvia divinorum</name>
    <name type="common">Maria pastora</name>
    <name type="synonym">Diviner's sage</name>
    <dbReference type="NCBI Taxonomy" id="28513"/>
    <lineage>
        <taxon>Eukaryota</taxon>
        <taxon>Viridiplantae</taxon>
        <taxon>Streptophyta</taxon>
        <taxon>Embryophyta</taxon>
        <taxon>Tracheophyta</taxon>
        <taxon>Spermatophyta</taxon>
        <taxon>Magnoliopsida</taxon>
        <taxon>eudicotyledons</taxon>
        <taxon>Gunneridae</taxon>
        <taxon>Pentapetalae</taxon>
        <taxon>asterids</taxon>
        <taxon>lamiids</taxon>
        <taxon>Lamiales</taxon>
        <taxon>Lamiaceae</taxon>
        <taxon>Nepetoideae</taxon>
        <taxon>Mentheae</taxon>
        <taxon>Salviinae</taxon>
        <taxon>Salvia</taxon>
        <taxon>Salvia subgen. Calosphace</taxon>
    </lineage>
</organism>
<keyword evidence="1" id="KW-0963">Cytoplasm</keyword>
<dbReference type="InterPro" id="IPR036282">
    <property type="entry name" value="Glutathione-S-Trfase_C_sf"/>
</dbReference>
<name>A0ABD1H730_SALDI</name>
<keyword evidence="4" id="KW-1185">Reference proteome</keyword>
<comment type="catalytic activity">
    <reaction evidence="1">
        <text>RX + glutathione = an S-substituted glutathione + a halide anion + H(+)</text>
        <dbReference type="Rhea" id="RHEA:16437"/>
        <dbReference type="ChEBI" id="CHEBI:15378"/>
        <dbReference type="ChEBI" id="CHEBI:16042"/>
        <dbReference type="ChEBI" id="CHEBI:17792"/>
        <dbReference type="ChEBI" id="CHEBI:57925"/>
        <dbReference type="ChEBI" id="CHEBI:90779"/>
        <dbReference type="EC" id="2.5.1.18"/>
    </reaction>
</comment>
<dbReference type="GO" id="GO:0004364">
    <property type="term" value="F:glutathione transferase activity"/>
    <property type="evidence" value="ECO:0007669"/>
    <property type="project" value="UniProtKB-UniRule"/>
</dbReference>
<dbReference type="PANTHER" id="PTHR11260:SF781">
    <property type="entry name" value="GLUTATHIONE S-TRANSFERASE U19"/>
    <property type="match status" value="1"/>
</dbReference>
<dbReference type="AlphaFoldDB" id="A0ABD1H730"/>
<evidence type="ECO:0000256" key="1">
    <source>
        <dbReference type="RuleBase" id="RU369102"/>
    </source>
</evidence>
<comment type="subcellular location">
    <subcellularLocation>
        <location evidence="1">Cytoplasm</location>
        <location evidence="1">Cytosol</location>
    </subcellularLocation>
</comment>
<accession>A0ABD1H730</accession>
<dbReference type="EMBL" id="JBEAFC010000007">
    <property type="protein sequence ID" value="KAL1550959.1"/>
    <property type="molecule type" value="Genomic_DNA"/>
</dbReference>
<dbReference type="PANTHER" id="PTHR11260">
    <property type="entry name" value="GLUTATHIONE S-TRANSFERASE, GST, SUPERFAMILY, GST DOMAIN CONTAINING"/>
    <property type="match status" value="1"/>
</dbReference>
<dbReference type="InterPro" id="IPR045074">
    <property type="entry name" value="GST_C_Tau"/>
</dbReference>
<proteinExistence type="inferred from homology"/>